<keyword evidence="1" id="KW-0472">Membrane</keyword>
<dbReference type="EMBL" id="SMAK01000003">
    <property type="protein sequence ID" value="TCT11713.1"/>
    <property type="molecule type" value="Genomic_DNA"/>
</dbReference>
<feature type="transmembrane region" description="Helical" evidence="1">
    <location>
        <begin position="45"/>
        <end position="71"/>
    </location>
</feature>
<organism evidence="2 3">
    <name type="scientific">Tepidamorphus gemmatus</name>
    <dbReference type="NCBI Taxonomy" id="747076"/>
    <lineage>
        <taxon>Bacteria</taxon>
        <taxon>Pseudomonadati</taxon>
        <taxon>Pseudomonadota</taxon>
        <taxon>Alphaproteobacteria</taxon>
        <taxon>Hyphomicrobiales</taxon>
        <taxon>Tepidamorphaceae</taxon>
        <taxon>Tepidamorphus</taxon>
    </lineage>
</organism>
<proteinExistence type="predicted"/>
<dbReference type="OrthoDB" id="8088567at2"/>
<dbReference type="RefSeq" id="WP_132805632.1">
    <property type="nucleotide sequence ID" value="NZ_SMAK01000003.1"/>
</dbReference>
<feature type="transmembrane region" description="Helical" evidence="1">
    <location>
        <begin position="170"/>
        <end position="189"/>
    </location>
</feature>
<sequence length="194" mass="21577">MRRSNLAIVWSVTGAAAVAYALNTWIVTQGGKGPFGFTLIDDRPGVASIFGIALVAPLLTLVCLTGIRYLASIRAAHWTDRIPTIWLKEETTVSTEMVAFKLFLLIAFVFIPMAGLVHFLNKLRTGWVHIDPEFGGGRLRVWEFAPLHHDGYRFGYSWDEGVTYFPGWETTLLVTLALVAIATAVYYIWRVATG</sequence>
<evidence type="ECO:0000256" key="1">
    <source>
        <dbReference type="SAM" id="Phobius"/>
    </source>
</evidence>
<evidence type="ECO:0000313" key="2">
    <source>
        <dbReference type="EMBL" id="TCT11713.1"/>
    </source>
</evidence>
<accession>A0A4R3MF72</accession>
<dbReference type="AlphaFoldDB" id="A0A4R3MF72"/>
<dbReference type="Proteomes" id="UP000295678">
    <property type="component" value="Unassembled WGS sequence"/>
</dbReference>
<comment type="caution">
    <text evidence="2">The sequence shown here is derived from an EMBL/GenBank/DDBJ whole genome shotgun (WGS) entry which is preliminary data.</text>
</comment>
<reference evidence="2 3" key="1">
    <citation type="submission" date="2019-03" db="EMBL/GenBank/DDBJ databases">
        <title>Genomic Encyclopedia of Type Strains, Phase IV (KMG-IV): sequencing the most valuable type-strain genomes for metagenomic binning, comparative biology and taxonomic classification.</title>
        <authorList>
            <person name="Goeker M."/>
        </authorList>
    </citation>
    <scope>NUCLEOTIDE SEQUENCE [LARGE SCALE GENOMIC DNA]</scope>
    <source>
        <strain evidence="2 3">DSM 19345</strain>
    </source>
</reference>
<keyword evidence="1" id="KW-1133">Transmembrane helix</keyword>
<name>A0A4R3MF72_9HYPH</name>
<protein>
    <submittedName>
        <fullName evidence="2">Uncharacterized protein</fullName>
    </submittedName>
</protein>
<keyword evidence="1" id="KW-0812">Transmembrane</keyword>
<evidence type="ECO:0000313" key="3">
    <source>
        <dbReference type="Proteomes" id="UP000295678"/>
    </source>
</evidence>
<feature type="transmembrane region" description="Helical" evidence="1">
    <location>
        <begin position="98"/>
        <end position="120"/>
    </location>
</feature>
<gene>
    <name evidence="2" type="ORF">EDC22_10322</name>
</gene>
<keyword evidence="3" id="KW-1185">Reference proteome</keyword>